<evidence type="ECO:0000313" key="1">
    <source>
        <dbReference type="EMBL" id="AYV86528.1"/>
    </source>
</evidence>
<protein>
    <submittedName>
        <fullName evidence="1">Uncharacterized protein</fullName>
    </submittedName>
</protein>
<reference evidence="1" key="1">
    <citation type="submission" date="2018-10" db="EMBL/GenBank/DDBJ databases">
        <title>Hidden diversity of soil giant viruses.</title>
        <authorList>
            <person name="Schulz F."/>
            <person name="Alteio L."/>
            <person name="Goudeau D."/>
            <person name="Ryan E.M."/>
            <person name="Malmstrom R.R."/>
            <person name="Blanchard J."/>
            <person name="Woyke T."/>
        </authorList>
    </citation>
    <scope>NUCLEOTIDE SEQUENCE</scope>
    <source>
        <strain evidence="1">SYV1</strain>
    </source>
</reference>
<sequence length="167" mass="19600">MHGNPLLKVNQRFNLPTVVHNSSFQNCDEKSPMIFKNLLNVSEVWNSSKLYPIPLNVSGSTLEIIDSIRVEESSWNSFIKKLSVHKHNKEFWDSVIKANEGRSPLSPEYDLRFTNISTLKWGKYNQRLILFRWIKGKYVDEGWIWNDEYPLFACEFLNMGSCDHEDE</sequence>
<gene>
    <name evidence="1" type="ORF">Sylvanvirus2_24</name>
</gene>
<organism evidence="1">
    <name type="scientific">Sylvanvirus sp</name>
    <dbReference type="NCBI Taxonomy" id="2487774"/>
    <lineage>
        <taxon>Viruses</taxon>
    </lineage>
</organism>
<name>A0A3G5AHB5_9VIRU</name>
<dbReference type="EMBL" id="MK072508">
    <property type="protein sequence ID" value="AYV86528.1"/>
    <property type="molecule type" value="Genomic_DNA"/>
</dbReference>
<proteinExistence type="predicted"/>
<accession>A0A3G5AHB5</accession>